<dbReference type="EMBL" id="JBHSEC010000001">
    <property type="protein sequence ID" value="MFC4408827.1"/>
    <property type="molecule type" value="Genomic_DNA"/>
</dbReference>
<evidence type="ECO:0000313" key="3">
    <source>
        <dbReference type="Proteomes" id="UP001595817"/>
    </source>
</evidence>
<accession>A0ABV8WYW1</accession>
<protein>
    <submittedName>
        <fullName evidence="2">Uncharacterized protein</fullName>
    </submittedName>
</protein>
<comment type="caution">
    <text evidence="2">The sequence shown here is derived from an EMBL/GenBank/DDBJ whole genome shotgun (WGS) entry which is preliminary data.</text>
</comment>
<keyword evidence="1" id="KW-1133">Transmembrane helix</keyword>
<dbReference type="RefSeq" id="WP_378150936.1">
    <property type="nucleotide sequence ID" value="NZ_JBHSEC010000001.1"/>
</dbReference>
<keyword evidence="1" id="KW-0812">Transmembrane</keyword>
<sequence>MNETTYSETQIQPVQKELSLGQWLLTLLLLAIPIVNLIVLCIWAFGANNPRKKFSQAYLIWIAISIVIGIIFFFLSFFFFSSIEDSYYYY</sequence>
<organism evidence="2 3">
    <name type="scientific">Chungangia koreensis</name>
    <dbReference type="NCBI Taxonomy" id="752657"/>
    <lineage>
        <taxon>Bacteria</taxon>
        <taxon>Bacillati</taxon>
        <taxon>Bacillota</taxon>
        <taxon>Bacilli</taxon>
        <taxon>Lactobacillales</taxon>
        <taxon>Chungangia</taxon>
    </lineage>
</organism>
<feature type="transmembrane region" description="Helical" evidence="1">
    <location>
        <begin position="23"/>
        <end position="46"/>
    </location>
</feature>
<keyword evidence="1" id="KW-0472">Membrane</keyword>
<feature type="transmembrane region" description="Helical" evidence="1">
    <location>
        <begin position="58"/>
        <end position="80"/>
    </location>
</feature>
<evidence type="ECO:0000313" key="2">
    <source>
        <dbReference type="EMBL" id="MFC4408827.1"/>
    </source>
</evidence>
<evidence type="ECO:0000256" key="1">
    <source>
        <dbReference type="SAM" id="Phobius"/>
    </source>
</evidence>
<reference evidence="3" key="1">
    <citation type="journal article" date="2019" name="Int. J. Syst. Evol. Microbiol.">
        <title>The Global Catalogue of Microorganisms (GCM) 10K type strain sequencing project: providing services to taxonomists for standard genome sequencing and annotation.</title>
        <authorList>
            <consortium name="The Broad Institute Genomics Platform"/>
            <consortium name="The Broad Institute Genome Sequencing Center for Infectious Disease"/>
            <person name="Wu L."/>
            <person name="Ma J."/>
        </authorList>
    </citation>
    <scope>NUCLEOTIDE SEQUENCE [LARGE SCALE GENOMIC DNA]</scope>
    <source>
        <strain evidence="3">CCUG 59778</strain>
    </source>
</reference>
<proteinExistence type="predicted"/>
<keyword evidence="3" id="KW-1185">Reference proteome</keyword>
<dbReference type="Proteomes" id="UP001595817">
    <property type="component" value="Unassembled WGS sequence"/>
</dbReference>
<name>A0ABV8WYW1_9LACT</name>
<gene>
    <name evidence="2" type="ORF">ACFOZY_00115</name>
</gene>